<accession>A0A6A6ZX59</accession>
<sequence length="344" mass="37752">MAPSASTYADTSLLQWPFNPTGLFVNQTTSNRTSHTALVFEHGALPMPWPYVLASVSISFISAIFGYAGLLDSDSDEEQGFFSYFRKPGIVYNVFRTIAAIILCARVPQTRSIPSSMTTGSLAASLISQLVGWEDKIDFFSFVSIVGTTILLCLTIYQMVLGGAWGRVEDSPNAYGYGALRLYGGNCPRFLGSKEYCATLVQRGCGETGRAVGGLVGHVQIMSLFQTFAGGGMIICIAPLVLWTIWKAPMYYRRSSKHDEVSAIGAVTKVYALTFLSVMICFVATFARREEMEYVDASIGNDTGVWTSCFTAHAPKATYGFVNEWWKQEWNEANAMRVALLAFV</sequence>
<reference evidence="2" key="1">
    <citation type="journal article" date="2020" name="Stud. Mycol.">
        <title>101 Dothideomycetes genomes: a test case for predicting lifestyles and emergence of pathogens.</title>
        <authorList>
            <person name="Haridas S."/>
            <person name="Albert R."/>
            <person name="Binder M."/>
            <person name="Bloem J."/>
            <person name="Labutti K."/>
            <person name="Salamov A."/>
            <person name="Andreopoulos B."/>
            <person name="Baker S."/>
            <person name="Barry K."/>
            <person name="Bills G."/>
            <person name="Bluhm B."/>
            <person name="Cannon C."/>
            <person name="Castanera R."/>
            <person name="Culley D."/>
            <person name="Daum C."/>
            <person name="Ezra D."/>
            <person name="Gonzalez J."/>
            <person name="Henrissat B."/>
            <person name="Kuo A."/>
            <person name="Liang C."/>
            <person name="Lipzen A."/>
            <person name="Lutzoni F."/>
            <person name="Magnuson J."/>
            <person name="Mondo S."/>
            <person name="Nolan M."/>
            <person name="Ohm R."/>
            <person name="Pangilinan J."/>
            <person name="Park H.-J."/>
            <person name="Ramirez L."/>
            <person name="Alfaro M."/>
            <person name="Sun H."/>
            <person name="Tritt A."/>
            <person name="Yoshinaga Y."/>
            <person name="Zwiers L.-H."/>
            <person name="Turgeon B."/>
            <person name="Goodwin S."/>
            <person name="Spatafora J."/>
            <person name="Crous P."/>
            <person name="Grigoriev I."/>
        </authorList>
    </citation>
    <scope>NUCLEOTIDE SEQUENCE</scope>
    <source>
        <strain evidence="2">CBS 113818</strain>
    </source>
</reference>
<dbReference type="AlphaFoldDB" id="A0A6A6ZX59"/>
<gene>
    <name evidence="2" type="ORF">CC86DRAFT_371100</name>
</gene>
<feature type="transmembrane region" description="Helical" evidence="1">
    <location>
        <begin position="266"/>
        <end position="287"/>
    </location>
</feature>
<dbReference type="OrthoDB" id="3432794at2759"/>
<evidence type="ECO:0000256" key="1">
    <source>
        <dbReference type="SAM" id="Phobius"/>
    </source>
</evidence>
<keyword evidence="1" id="KW-0472">Membrane</keyword>
<protein>
    <submittedName>
        <fullName evidence="2">Uncharacterized protein</fullName>
    </submittedName>
</protein>
<dbReference type="Proteomes" id="UP000799424">
    <property type="component" value="Unassembled WGS sequence"/>
</dbReference>
<evidence type="ECO:0000313" key="3">
    <source>
        <dbReference type="Proteomes" id="UP000799424"/>
    </source>
</evidence>
<feature type="transmembrane region" description="Helical" evidence="1">
    <location>
        <begin position="139"/>
        <end position="157"/>
    </location>
</feature>
<evidence type="ECO:0000313" key="2">
    <source>
        <dbReference type="EMBL" id="KAF2825426.1"/>
    </source>
</evidence>
<feature type="transmembrane region" description="Helical" evidence="1">
    <location>
        <begin position="90"/>
        <end position="108"/>
    </location>
</feature>
<dbReference type="EMBL" id="MU006228">
    <property type="protein sequence ID" value="KAF2825426.1"/>
    <property type="molecule type" value="Genomic_DNA"/>
</dbReference>
<keyword evidence="1" id="KW-0812">Transmembrane</keyword>
<name>A0A6A6ZX59_9PLEO</name>
<organism evidence="2 3">
    <name type="scientific">Ophiobolus disseminans</name>
    <dbReference type="NCBI Taxonomy" id="1469910"/>
    <lineage>
        <taxon>Eukaryota</taxon>
        <taxon>Fungi</taxon>
        <taxon>Dikarya</taxon>
        <taxon>Ascomycota</taxon>
        <taxon>Pezizomycotina</taxon>
        <taxon>Dothideomycetes</taxon>
        <taxon>Pleosporomycetidae</taxon>
        <taxon>Pleosporales</taxon>
        <taxon>Pleosporineae</taxon>
        <taxon>Phaeosphaeriaceae</taxon>
        <taxon>Ophiobolus</taxon>
    </lineage>
</organism>
<feature type="transmembrane region" description="Helical" evidence="1">
    <location>
        <begin position="224"/>
        <end position="246"/>
    </location>
</feature>
<proteinExistence type="predicted"/>
<feature type="transmembrane region" description="Helical" evidence="1">
    <location>
        <begin position="51"/>
        <end position="70"/>
    </location>
</feature>
<keyword evidence="1" id="KW-1133">Transmembrane helix</keyword>
<keyword evidence="3" id="KW-1185">Reference proteome</keyword>